<evidence type="ECO:0000313" key="2">
    <source>
        <dbReference type="EMBL" id="NVE95505.1"/>
    </source>
</evidence>
<evidence type="ECO:0000256" key="1">
    <source>
        <dbReference type="SAM" id="SignalP"/>
    </source>
</evidence>
<dbReference type="EMBL" id="JABWTA010000001">
    <property type="protein sequence ID" value="NVE95505.1"/>
    <property type="molecule type" value="Genomic_DNA"/>
</dbReference>
<accession>A0A850HDM6</accession>
<feature type="signal peptide" evidence="1">
    <location>
        <begin position="1"/>
        <end position="25"/>
    </location>
</feature>
<name>A0A850HDM6_9SPHN</name>
<organism evidence="2 3">
    <name type="scientific">Altererythrobacter lutimaris</name>
    <dbReference type="NCBI Taxonomy" id="2743979"/>
    <lineage>
        <taxon>Bacteria</taxon>
        <taxon>Pseudomonadati</taxon>
        <taxon>Pseudomonadota</taxon>
        <taxon>Alphaproteobacteria</taxon>
        <taxon>Sphingomonadales</taxon>
        <taxon>Erythrobacteraceae</taxon>
        <taxon>Altererythrobacter</taxon>
    </lineage>
</organism>
<keyword evidence="1" id="KW-0732">Signal</keyword>
<dbReference type="AlphaFoldDB" id="A0A850HDM6"/>
<keyword evidence="3" id="KW-1185">Reference proteome</keyword>
<gene>
    <name evidence="2" type="ORF">HUO12_11400</name>
</gene>
<dbReference type="Proteomes" id="UP000546031">
    <property type="component" value="Unassembled WGS sequence"/>
</dbReference>
<evidence type="ECO:0000313" key="3">
    <source>
        <dbReference type="Proteomes" id="UP000546031"/>
    </source>
</evidence>
<protein>
    <submittedName>
        <fullName evidence="2">DUF2059 domain-containing protein</fullName>
    </submittedName>
</protein>
<feature type="chain" id="PRO_5032273196" evidence="1">
    <location>
        <begin position="26"/>
        <end position="269"/>
    </location>
</feature>
<reference evidence="2 3" key="1">
    <citation type="submission" date="2020-06" db="EMBL/GenBank/DDBJ databases">
        <title>Altererythrobacter lutimaris sp. nov., a marine bacterium isolated from a tidal flat.</title>
        <authorList>
            <person name="Kim D."/>
            <person name="Yoo Y."/>
            <person name="Kim J.-J."/>
        </authorList>
    </citation>
    <scope>NUCLEOTIDE SEQUENCE [LARGE SCALE GENOMIC DNA]</scope>
    <source>
        <strain evidence="2 3">JGD-16</strain>
    </source>
</reference>
<dbReference type="RefSeq" id="WP_176273718.1">
    <property type="nucleotide sequence ID" value="NZ_JABWTA010000001.1"/>
</dbReference>
<comment type="caution">
    <text evidence="2">The sequence shown here is derived from an EMBL/GenBank/DDBJ whole genome shotgun (WGS) entry which is preliminary data.</text>
</comment>
<sequence length="269" mass="29302">MKIFRKLVASASLAGALALSAPAFAQDEAPSQDEQVLAEMMAMFQTEPLTPEQEARLPLAGEVIDRMMPPGTLGEVMGQMFDGMLGPLMQRATEPKAADFAGQLGLETWEIDMDEAAITEAATIVDPLRDERNERTAAVFPEIMTEMMNAMEPTMRKVMTEVYAVYFNEAQLNDINAFFATDSGSAFAKSYMTMSSDPRVIGGMMEAMPQMMGAFENMETRLADATADMPEPRGFADLSAAEQARIAELTGYSVEELAERAAETAEATE</sequence>
<proteinExistence type="predicted"/>